<evidence type="ECO:0000313" key="2">
    <source>
        <dbReference type="EnsemblMetazoa" id="CLYHEMP008643.1"/>
    </source>
</evidence>
<dbReference type="Pfam" id="PF15702">
    <property type="entry name" value="HPS6"/>
    <property type="match status" value="1"/>
</dbReference>
<dbReference type="GO" id="GO:0032418">
    <property type="term" value="P:lysosome localization"/>
    <property type="evidence" value="ECO:0007669"/>
    <property type="project" value="TreeGrafter"/>
</dbReference>
<evidence type="ECO:0000313" key="3">
    <source>
        <dbReference type="Proteomes" id="UP000594262"/>
    </source>
</evidence>
<protein>
    <recommendedName>
        <fullName evidence="1">BLOC-2 complex member HPS6 N-terminal domain-containing protein</fullName>
    </recommendedName>
</protein>
<evidence type="ECO:0000259" key="1">
    <source>
        <dbReference type="Pfam" id="PF15702"/>
    </source>
</evidence>
<name>A0A7M5UBN5_9CNID</name>
<feature type="domain" description="BLOC-2 complex member HPS6 N-terminal" evidence="1">
    <location>
        <begin position="56"/>
        <end position="268"/>
    </location>
</feature>
<dbReference type="PANTHER" id="PTHR14696:SF2">
    <property type="entry name" value="BLOC-2 COMPLEX MEMBER HPS6"/>
    <property type="match status" value="1"/>
</dbReference>
<dbReference type="Proteomes" id="UP000594262">
    <property type="component" value="Unplaced"/>
</dbReference>
<dbReference type="GO" id="GO:0031084">
    <property type="term" value="C:BLOC-2 complex"/>
    <property type="evidence" value="ECO:0007669"/>
    <property type="project" value="TreeGrafter"/>
</dbReference>
<dbReference type="GO" id="GO:0005765">
    <property type="term" value="C:lysosomal membrane"/>
    <property type="evidence" value="ECO:0007669"/>
    <property type="project" value="TreeGrafter"/>
</dbReference>
<dbReference type="EnsemblMetazoa" id="CLYHEMT008643.1">
    <property type="protein sequence ID" value="CLYHEMP008643.1"/>
    <property type="gene ID" value="CLYHEMG008643"/>
</dbReference>
<accession>A0A7M5UBN5</accession>
<proteinExistence type="predicted"/>
<dbReference type="RefSeq" id="XP_066914181.1">
    <property type="nucleotide sequence ID" value="XM_067058080.1"/>
</dbReference>
<dbReference type="InterPro" id="IPR017218">
    <property type="entry name" value="BLOC-2_complex_Hps6_subunit"/>
</dbReference>
<reference evidence="2" key="1">
    <citation type="submission" date="2021-01" db="UniProtKB">
        <authorList>
            <consortium name="EnsemblMetazoa"/>
        </authorList>
    </citation>
    <scope>IDENTIFICATION</scope>
</reference>
<sequence length="864" mass="100830">MFSIVSMQDVMVNLKGSENLFKMFDRPRTRKKSTSSKTLIGTQDFPIKRVWVLPSHLITLVSIRGKEEISAYDQVPRLAASNKHNVFKLMENESTGVVDVFHTVSHRTEYLFILLKNGQVIAWTFRRPEYEWYKLQTEFWLFKSRDSQIISYVYDNETLLWCERRSTTQFCICKVSINFNEDADVTFEETRAVLHNCLPMNIYSLSHGHYTFIPVSNKTLGLFLFWSAKDGLITVRMWGDEFNNHHHIATTSDYQTIVRDCLYLWINRTNFESKILLQATHPTSKELVVLQNDLNVYSIYVSKYGVECSLLCTLEEPSEGKDNFAKQISKFYPLQRMLLLLMSDGTVNIYENQGGLFLWKTQTFRSGAPLIWIRKGNYPAAGVWNRSGIWNIRPKPIVEQLKEILAKQHQVLNEDVPDNKSMVDSGKVTDPDFALDVFDSEHKRVNNRSRKLRIKQGVSRSEDFPMRSLFNILHMWQLRNFSAETAISLATRLKELHENEDEVIDLSEIFYLVDVIKDPVLLLAVFGNKSFPYSIKKKLTERIRTLLQHSSTKKLDKRILTLLTQYVSTEDKIKAFFTDSKPNITTTKMVHQKKPINMTEELKSLESLLTSPQYHCRVLDKHLCLVMDLDANGFVEFVLNLMMTGDVGDENNERLTLEIWKTFVSDQCRLARRIISHLWQHNPGKIVILLKSLETFVEENREKLFPIVFKFEKFIRRLWNTFTLTEDENKSVNQEMRMQVFCQLVQKLPSEEAFDVYLQHDIVEQAFHLLQNKCSDSQSNEDPIQHTSMFFQMLAYLLGKKLLGCYATRLSTLLPDTFKMAEFWNMYQQQAGFEASSRCGIFVKHEKDLCVGDMKSLFEKLLED</sequence>
<dbReference type="InterPro" id="IPR046823">
    <property type="entry name" value="HPS6_N"/>
</dbReference>
<dbReference type="GeneID" id="136801442"/>
<organism evidence="2 3">
    <name type="scientific">Clytia hemisphaerica</name>
    <dbReference type="NCBI Taxonomy" id="252671"/>
    <lineage>
        <taxon>Eukaryota</taxon>
        <taxon>Metazoa</taxon>
        <taxon>Cnidaria</taxon>
        <taxon>Hydrozoa</taxon>
        <taxon>Hydroidolina</taxon>
        <taxon>Leptothecata</taxon>
        <taxon>Obeliida</taxon>
        <taxon>Clytiidae</taxon>
        <taxon>Clytia</taxon>
    </lineage>
</organism>
<dbReference type="PANTHER" id="PTHR14696">
    <property type="entry name" value="HERMANSKY-PUDLAK SYNDROME 6 PROTEIN"/>
    <property type="match status" value="1"/>
</dbReference>
<dbReference type="GO" id="GO:0072657">
    <property type="term" value="P:protein localization to membrane"/>
    <property type="evidence" value="ECO:0007669"/>
    <property type="project" value="TreeGrafter"/>
</dbReference>
<dbReference type="AlphaFoldDB" id="A0A7M5UBN5"/>
<dbReference type="OrthoDB" id="6022173at2759"/>
<keyword evidence="3" id="KW-1185">Reference proteome</keyword>